<dbReference type="OrthoDB" id="2531614at2"/>
<keyword evidence="2" id="KW-1185">Reference proteome</keyword>
<name>A0A3B0BQS5_9BACL</name>
<organism evidence="1 2">
    <name type="scientific">Paenibacillus ginsengarvi</name>
    <dbReference type="NCBI Taxonomy" id="400777"/>
    <lineage>
        <taxon>Bacteria</taxon>
        <taxon>Bacillati</taxon>
        <taxon>Bacillota</taxon>
        <taxon>Bacilli</taxon>
        <taxon>Bacillales</taxon>
        <taxon>Paenibacillaceae</taxon>
        <taxon>Paenibacillus</taxon>
    </lineage>
</organism>
<evidence type="ECO:0000313" key="2">
    <source>
        <dbReference type="Proteomes" id="UP000282311"/>
    </source>
</evidence>
<reference evidence="1 2" key="1">
    <citation type="journal article" date="2007" name="Int. J. Syst. Evol. Microbiol.">
        <title>Paenibacillus ginsengarvi sp. nov., isolated from soil from ginseng cultivation.</title>
        <authorList>
            <person name="Yoon M.H."/>
            <person name="Ten L.N."/>
            <person name="Im W.T."/>
        </authorList>
    </citation>
    <scope>NUCLEOTIDE SEQUENCE [LARGE SCALE GENOMIC DNA]</scope>
    <source>
        <strain evidence="1 2">KCTC 13059</strain>
    </source>
</reference>
<proteinExistence type="predicted"/>
<dbReference type="EMBL" id="RBAH01000024">
    <property type="protein sequence ID" value="RKN74851.1"/>
    <property type="molecule type" value="Genomic_DNA"/>
</dbReference>
<accession>A0A3B0BQS5</accession>
<protein>
    <submittedName>
        <fullName evidence="1">Uncharacterized protein</fullName>
    </submittedName>
</protein>
<sequence length="345" mass="38444">MHPSNPSDQNQAISDAAEQVDFVRLLREHNETPETLYAKVTGDSFAEVLVPFKGNRCAHYSFGKNTNDDFILFRHGAVSELVTASDAATGEPRYAANKLFDVLQQWSNKEYAICVSPAGSEFKHQWLPEHNRTGTVFAVSQRLYMDEIEQSGWTADDDFRPVSSLRIEQRMLGIHPDDPSAPLAEIDCTTSIESSGVSVRSTVRWLRPVSVAAGYGMMFPIVGTFADKLMTGLGHRYDATATDGSRTYLLDHDRSLSYAYVHEPEGAHGEHETMIAMTVRDIASTFRYGQAGRSSADSLIFLEHRNVNIQKLYPKVYDHHTTQPGDVYEASGVYFIGERPAVAQL</sequence>
<dbReference type="Proteomes" id="UP000282311">
    <property type="component" value="Unassembled WGS sequence"/>
</dbReference>
<dbReference type="AlphaFoldDB" id="A0A3B0BQS5"/>
<comment type="caution">
    <text evidence="1">The sequence shown here is derived from an EMBL/GenBank/DDBJ whole genome shotgun (WGS) entry which is preliminary data.</text>
</comment>
<gene>
    <name evidence="1" type="ORF">D7M11_26605</name>
</gene>
<dbReference type="RefSeq" id="WP_120750298.1">
    <property type="nucleotide sequence ID" value="NZ_RBAH01000024.1"/>
</dbReference>
<evidence type="ECO:0000313" key="1">
    <source>
        <dbReference type="EMBL" id="RKN74851.1"/>
    </source>
</evidence>